<dbReference type="AlphaFoldDB" id="A0A914DUS2"/>
<reference evidence="3" key="1">
    <citation type="submission" date="2022-11" db="UniProtKB">
        <authorList>
            <consortium name="WormBaseParasite"/>
        </authorList>
    </citation>
    <scope>IDENTIFICATION</scope>
</reference>
<sequence>MFDITDQDEELPDMSPQITRRLHQNSVPRSIGKSPKKGLKRRGTDPNKPVKEPAKINGDSVFYTDSSYLNVPMISRDRSSPSIGSNLSDPESCLDGCVFDDDDESILGWFRKKT</sequence>
<accession>A0A914DUS2</accession>
<evidence type="ECO:0000313" key="3">
    <source>
        <dbReference type="WBParaSite" id="ACRNAN_scaffold40.g20000.t1"/>
    </source>
</evidence>
<proteinExistence type="predicted"/>
<keyword evidence="2" id="KW-1185">Reference proteome</keyword>
<evidence type="ECO:0000313" key="2">
    <source>
        <dbReference type="Proteomes" id="UP000887540"/>
    </source>
</evidence>
<feature type="region of interest" description="Disordered" evidence="1">
    <location>
        <begin position="1"/>
        <end position="58"/>
    </location>
</feature>
<feature type="compositionally biased region" description="Acidic residues" evidence="1">
    <location>
        <begin position="1"/>
        <end position="12"/>
    </location>
</feature>
<evidence type="ECO:0000256" key="1">
    <source>
        <dbReference type="SAM" id="MobiDB-lite"/>
    </source>
</evidence>
<organism evidence="2 3">
    <name type="scientific">Acrobeloides nanus</name>
    <dbReference type="NCBI Taxonomy" id="290746"/>
    <lineage>
        <taxon>Eukaryota</taxon>
        <taxon>Metazoa</taxon>
        <taxon>Ecdysozoa</taxon>
        <taxon>Nematoda</taxon>
        <taxon>Chromadorea</taxon>
        <taxon>Rhabditida</taxon>
        <taxon>Tylenchina</taxon>
        <taxon>Cephalobomorpha</taxon>
        <taxon>Cephaloboidea</taxon>
        <taxon>Cephalobidae</taxon>
        <taxon>Acrobeloides</taxon>
    </lineage>
</organism>
<name>A0A914DUS2_9BILA</name>
<dbReference type="WBParaSite" id="ACRNAN_scaffold40.g20000.t1">
    <property type="protein sequence ID" value="ACRNAN_scaffold40.g20000.t1"/>
    <property type="gene ID" value="ACRNAN_scaffold40.g20000"/>
</dbReference>
<dbReference type="Proteomes" id="UP000887540">
    <property type="component" value="Unplaced"/>
</dbReference>
<feature type="compositionally biased region" description="Basic and acidic residues" evidence="1">
    <location>
        <begin position="42"/>
        <end position="54"/>
    </location>
</feature>
<protein>
    <submittedName>
        <fullName evidence="3">Uncharacterized protein</fullName>
    </submittedName>
</protein>